<name>A0AAW1T5V6_9CHLO</name>
<proteinExistence type="predicted"/>
<evidence type="ECO:0000313" key="3">
    <source>
        <dbReference type="Proteomes" id="UP001485043"/>
    </source>
</evidence>
<dbReference type="Proteomes" id="UP001485043">
    <property type="component" value="Unassembled WGS sequence"/>
</dbReference>
<organism evidence="2 3">
    <name type="scientific">Apatococcus fuscideae</name>
    <dbReference type="NCBI Taxonomy" id="2026836"/>
    <lineage>
        <taxon>Eukaryota</taxon>
        <taxon>Viridiplantae</taxon>
        <taxon>Chlorophyta</taxon>
        <taxon>core chlorophytes</taxon>
        <taxon>Trebouxiophyceae</taxon>
        <taxon>Chlorellales</taxon>
        <taxon>Chlorellaceae</taxon>
        <taxon>Apatococcus</taxon>
    </lineage>
</organism>
<comment type="caution">
    <text evidence="2">The sequence shown here is derived from an EMBL/GenBank/DDBJ whole genome shotgun (WGS) entry which is preliminary data.</text>
</comment>
<sequence length="67" mass="6855">MTGEAGAHQVCLQSVKLYRLTGAHRELCSRRGGPALQGGTPDVQDAEPRGEAPGWKADGGIAAGSIP</sequence>
<evidence type="ECO:0000256" key="1">
    <source>
        <dbReference type="SAM" id="MobiDB-lite"/>
    </source>
</evidence>
<dbReference type="AlphaFoldDB" id="A0AAW1T5V6"/>
<feature type="region of interest" description="Disordered" evidence="1">
    <location>
        <begin position="30"/>
        <end position="67"/>
    </location>
</feature>
<protein>
    <submittedName>
        <fullName evidence="2">Uncharacterized protein</fullName>
    </submittedName>
</protein>
<reference evidence="2 3" key="1">
    <citation type="journal article" date="2024" name="Nat. Commun.">
        <title>Phylogenomics reveals the evolutionary origins of lichenization in chlorophyte algae.</title>
        <authorList>
            <person name="Puginier C."/>
            <person name="Libourel C."/>
            <person name="Otte J."/>
            <person name="Skaloud P."/>
            <person name="Haon M."/>
            <person name="Grisel S."/>
            <person name="Petersen M."/>
            <person name="Berrin J.G."/>
            <person name="Delaux P.M."/>
            <person name="Dal Grande F."/>
            <person name="Keller J."/>
        </authorList>
    </citation>
    <scope>NUCLEOTIDE SEQUENCE [LARGE SCALE GENOMIC DNA]</scope>
    <source>
        <strain evidence="2 3">SAG 2523</strain>
    </source>
</reference>
<evidence type="ECO:0000313" key="2">
    <source>
        <dbReference type="EMBL" id="KAK9864002.1"/>
    </source>
</evidence>
<gene>
    <name evidence="2" type="ORF">WJX84_000803</name>
</gene>
<dbReference type="EMBL" id="JALJOV010000403">
    <property type="protein sequence ID" value="KAK9864002.1"/>
    <property type="molecule type" value="Genomic_DNA"/>
</dbReference>
<accession>A0AAW1T5V6</accession>
<keyword evidence="3" id="KW-1185">Reference proteome</keyword>